<name>A0A8J5IQK6_ZINOF</name>
<evidence type="ECO:0008006" key="8">
    <source>
        <dbReference type="Google" id="ProtNLM"/>
    </source>
</evidence>
<sequence>MEMDKSNGDLSHLKLEIRVDRLSDFSLDLPCDNLIFIRYYIVAGNGERIRVDTREVSPSVIPVWDEIAAMECRGRSVGEVLEPHTAVFELRRRPRAGSLISSGSKLLGRAEIAWKEVLASPKMSMRRCVRFGSLSSEWSRGGVKSTPGLLVEMKVEAMAMEFSAASGSTQRVGMEKCGRRRKSEGFGSEDEMRLAAATMNAWVSGHLIMDKLEVPRRKVRKNWYAGLDPDPVDRSHPDVHDDSISKEASAKNSISHIFAMENSVAFYPDINGSMNGSNNYDSTNIVNNLSMNTSKLEDRGKLDFAQTSQYNGVSSNLNDTIKRGASLENGTEENQTQTQRRLLEEIDNQGAHDGHSKDHNTGDGVQGATVENDQELEEEADSSFDLFRDIDELADEYNYDYDDYIDESMWGDENWTEESHETAEDYVSIDSHILCTPVIADIDNDGTKEMVVAVSYFFDREYYDNPEHSAELGVINIEKYVASGIVVFNLDTKQVKWIQDLDLSVDSENFRAYVYSSPTVVDLDGDGKLGILVGTSYGLFYILDHHVRNKFSLEMAEIQAPAVAADINDNGKIEIVTVDTH</sequence>
<dbReference type="SUPFAM" id="SSF69318">
    <property type="entry name" value="Integrin alpha N-terminal domain"/>
    <property type="match status" value="1"/>
</dbReference>
<dbReference type="InterPro" id="IPR028994">
    <property type="entry name" value="Integrin_alpha_N"/>
</dbReference>
<accession>A0A8J5IQK6</accession>
<comment type="caution">
    <text evidence="6">The sequence shown here is derived from an EMBL/GenBank/DDBJ whole genome shotgun (WGS) entry which is preliminary data.</text>
</comment>
<organism evidence="6 7">
    <name type="scientific">Zingiber officinale</name>
    <name type="common">Ginger</name>
    <name type="synonym">Amomum zingiber</name>
    <dbReference type="NCBI Taxonomy" id="94328"/>
    <lineage>
        <taxon>Eukaryota</taxon>
        <taxon>Viridiplantae</taxon>
        <taxon>Streptophyta</taxon>
        <taxon>Embryophyta</taxon>
        <taxon>Tracheophyta</taxon>
        <taxon>Spermatophyta</taxon>
        <taxon>Magnoliopsida</taxon>
        <taxon>Liliopsida</taxon>
        <taxon>Zingiberales</taxon>
        <taxon>Zingiberaceae</taxon>
        <taxon>Zingiber</taxon>
    </lineage>
</organism>
<proteinExistence type="predicted"/>
<keyword evidence="3" id="KW-1133">Transmembrane helix</keyword>
<dbReference type="InterPro" id="IPR045232">
    <property type="entry name" value="FAM234"/>
</dbReference>
<dbReference type="EMBL" id="JACMSC010000001">
    <property type="protein sequence ID" value="KAG6539089.1"/>
    <property type="molecule type" value="Genomic_DNA"/>
</dbReference>
<evidence type="ECO:0000313" key="6">
    <source>
        <dbReference type="EMBL" id="KAG6539089.1"/>
    </source>
</evidence>
<feature type="region of interest" description="Disordered" evidence="5">
    <location>
        <begin position="226"/>
        <end position="247"/>
    </location>
</feature>
<evidence type="ECO:0000256" key="3">
    <source>
        <dbReference type="ARBA" id="ARBA00022989"/>
    </source>
</evidence>
<keyword evidence="4" id="KW-0472">Membrane</keyword>
<dbReference type="AlphaFoldDB" id="A0A8J5IQK6"/>
<gene>
    <name evidence="6" type="ORF">ZIOFF_004242</name>
</gene>
<dbReference type="PANTHER" id="PTHR21419">
    <property type="match status" value="1"/>
</dbReference>
<evidence type="ECO:0000256" key="4">
    <source>
        <dbReference type="ARBA" id="ARBA00023136"/>
    </source>
</evidence>
<evidence type="ECO:0000313" key="7">
    <source>
        <dbReference type="Proteomes" id="UP000734854"/>
    </source>
</evidence>
<protein>
    <recommendedName>
        <fullName evidence="8">C2 domain-containing protein</fullName>
    </recommendedName>
</protein>
<comment type="subcellular location">
    <subcellularLocation>
        <location evidence="1">Membrane</location>
        <topology evidence="1">Single-pass membrane protein</topology>
    </subcellularLocation>
</comment>
<keyword evidence="7" id="KW-1185">Reference proteome</keyword>
<evidence type="ECO:0000256" key="1">
    <source>
        <dbReference type="ARBA" id="ARBA00004167"/>
    </source>
</evidence>
<keyword evidence="2" id="KW-0812">Transmembrane</keyword>
<dbReference type="GO" id="GO:0016020">
    <property type="term" value="C:membrane"/>
    <property type="evidence" value="ECO:0007669"/>
    <property type="project" value="UniProtKB-SubCell"/>
</dbReference>
<evidence type="ECO:0000256" key="2">
    <source>
        <dbReference type="ARBA" id="ARBA00022692"/>
    </source>
</evidence>
<dbReference type="PANTHER" id="PTHR21419:SF23">
    <property type="entry name" value="PROTEIN DEFECTIVE IN EXINE FORMATION 1"/>
    <property type="match status" value="1"/>
</dbReference>
<dbReference type="Proteomes" id="UP000734854">
    <property type="component" value="Unassembled WGS sequence"/>
</dbReference>
<feature type="compositionally biased region" description="Basic and acidic residues" evidence="5">
    <location>
        <begin position="231"/>
        <end position="247"/>
    </location>
</feature>
<reference evidence="6 7" key="1">
    <citation type="submission" date="2020-08" db="EMBL/GenBank/DDBJ databases">
        <title>Plant Genome Project.</title>
        <authorList>
            <person name="Zhang R.-G."/>
        </authorList>
    </citation>
    <scope>NUCLEOTIDE SEQUENCE [LARGE SCALE GENOMIC DNA]</scope>
    <source>
        <tissue evidence="6">Rhizome</tissue>
    </source>
</reference>
<evidence type="ECO:0000256" key="5">
    <source>
        <dbReference type="SAM" id="MobiDB-lite"/>
    </source>
</evidence>